<dbReference type="PROSITE" id="PS50263">
    <property type="entry name" value="CN_HYDROLASE"/>
    <property type="match status" value="1"/>
</dbReference>
<keyword evidence="7 9" id="KW-0472">Membrane</keyword>
<dbReference type="Gene3D" id="3.60.110.10">
    <property type="entry name" value="Carbon-nitrogen hydrolase"/>
    <property type="match status" value="1"/>
</dbReference>
<evidence type="ECO:0000259" key="10">
    <source>
        <dbReference type="PROSITE" id="PS50263"/>
    </source>
</evidence>
<comment type="caution">
    <text evidence="12">The sequence shown here is derived from an EMBL/GenBank/DDBJ whole genome shotgun (WGS) entry which is preliminary data.</text>
</comment>
<keyword evidence="3" id="KW-1003">Cell membrane</keyword>
<name>A0A369BK52_9GAMM</name>
<keyword evidence="8 12" id="KW-0012">Acyltransferase</keyword>
<reference evidence="12 13" key="1">
    <citation type="submission" date="2018-07" db="EMBL/GenBank/DDBJ databases">
        <title>Genomic Encyclopedia of Type Strains, Phase IV (KMG-IV): sequencing the most valuable type-strain genomes for metagenomic binning, comparative biology and taxonomic classification.</title>
        <authorList>
            <person name="Goeker M."/>
        </authorList>
    </citation>
    <scope>NUCLEOTIDE SEQUENCE [LARGE SCALE GENOMIC DNA]</scope>
    <source>
        <strain evidence="12 13">DSM 26407</strain>
    </source>
</reference>
<evidence type="ECO:0000313" key="12">
    <source>
        <dbReference type="EMBL" id="RCX21969.1"/>
    </source>
</evidence>
<feature type="transmembrane region" description="Helical" evidence="9">
    <location>
        <begin position="42"/>
        <end position="62"/>
    </location>
</feature>
<evidence type="ECO:0000256" key="6">
    <source>
        <dbReference type="ARBA" id="ARBA00022989"/>
    </source>
</evidence>
<dbReference type="GO" id="GO:0042158">
    <property type="term" value="P:lipoprotein biosynthetic process"/>
    <property type="evidence" value="ECO:0007669"/>
    <property type="project" value="InterPro"/>
</dbReference>
<evidence type="ECO:0000313" key="13">
    <source>
        <dbReference type="Proteomes" id="UP000252707"/>
    </source>
</evidence>
<dbReference type="InterPro" id="IPR005074">
    <property type="entry name" value="Peptidase_C39"/>
</dbReference>
<keyword evidence="4 12" id="KW-0808">Transferase</keyword>
<dbReference type="GO" id="GO:0008233">
    <property type="term" value="F:peptidase activity"/>
    <property type="evidence" value="ECO:0007669"/>
    <property type="project" value="InterPro"/>
</dbReference>
<sequence>MWGLCSALLAAIALPPVGLPVAGAVSLVPLLLHAQRHGARGAALQGTVFGTVLGCHVYLGALGYELRTFIAAVALTTLLCAAAAGITARLSTRPLPLLLVPPAWVLVELAAEQAGLPFSFALLLSGKPAWLAPAALGGHHLVTLLLVAFQILLARSLGQAGSSACRWSAALLAAVISMASTDTPPMAHGAPRPQISVAVMQTDIPPRETAAPAARNALEQLAARRTAMARRAAGNGSRPDLLIWPEIPFGQYEFRLQDGSPAAALARQLETAMLVAAPDLAPDGALLNAVFSIAASGRVLHRHVKQRNIPFLENAYGTRPDLRPHRGLPGLPGSLVCFEAAFDAVPGRLADAGAGFLVVAGNDAYAGPSFLSLLHREMVRLRAVETGRTTVLAANGGPSAIIGPDGTTRAGLERFHSGHIIAAVEPRTEPTLFTRHRLPWHALFWLAGMASILTALVRAQRRKGGRRVSAARAAGTLLLALASLPLCLAQSAWSRQEYLARHLAPGDRQLADFVPELAPEQNDYSHLRAGDPDAAFAGALAYLLRSHGLPETRDSVTRRIRLLSRTGTVDPDIETLNASYGFGTMIVDREALPRATPARPALAELHSGETVAVRAYDAERVLLFSPLRGRELAIRTPAFLDAWRGKLLFLVTPARPWDGAPG</sequence>
<dbReference type="InterPro" id="IPR003010">
    <property type="entry name" value="C-N_Hydrolase"/>
</dbReference>
<dbReference type="GO" id="GO:0016410">
    <property type="term" value="F:N-acyltransferase activity"/>
    <property type="evidence" value="ECO:0007669"/>
    <property type="project" value="InterPro"/>
</dbReference>
<dbReference type="PANTHER" id="PTHR38686">
    <property type="entry name" value="APOLIPOPROTEIN N-ACYLTRANSFERASE"/>
    <property type="match status" value="1"/>
</dbReference>
<proteinExistence type="inferred from homology"/>
<organism evidence="12 13">
    <name type="scientific">Thioalbus denitrificans</name>
    <dbReference type="NCBI Taxonomy" id="547122"/>
    <lineage>
        <taxon>Bacteria</taxon>
        <taxon>Pseudomonadati</taxon>
        <taxon>Pseudomonadota</taxon>
        <taxon>Gammaproteobacteria</taxon>
        <taxon>Chromatiales</taxon>
        <taxon>Ectothiorhodospiraceae</taxon>
        <taxon>Thioalbus</taxon>
    </lineage>
</organism>
<dbReference type="Pfam" id="PF00795">
    <property type="entry name" value="CN_hydrolase"/>
    <property type="match status" value="1"/>
</dbReference>
<dbReference type="EMBL" id="QPJY01000020">
    <property type="protein sequence ID" value="RCX21969.1"/>
    <property type="molecule type" value="Genomic_DNA"/>
</dbReference>
<evidence type="ECO:0000256" key="3">
    <source>
        <dbReference type="ARBA" id="ARBA00022475"/>
    </source>
</evidence>
<keyword evidence="13" id="KW-1185">Reference proteome</keyword>
<comment type="similarity">
    <text evidence="2">Belongs to the CN hydrolase family. Apolipoprotein N-acyltransferase subfamily.</text>
</comment>
<dbReference type="GO" id="GO:0006508">
    <property type="term" value="P:proteolysis"/>
    <property type="evidence" value="ECO:0007669"/>
    <property type="project" value="InterPro"/>
</dbReference>
<dbReference type="SUPFAM" id="SSF56317">
    <property type="entry name" value="Carbon-nitrogen hydrolase"/>
    <property type="match status" value="1"/>
</dbReference>
<keyword evidence="6 9" id="KW-1133">Transmembrane helix</keyword>
<dbReference type="GO" id="GO:0005886">
    <property type="term" value="C:plasma membrane"/>
    <property type="evidence" value="ECO:0007669"/>
    <property type="project" value="UniProtKB-SubCell"/>
</dbReference>
<evidence type="ECO:0000256" key="4">
    <source>
        <dbReference type="ARBA" id="ARBA00022679"/>
    </source>
</evidence>
<evidence type="ECO:0000256" key="1">
    <source>
        <dbReference type="ARBA" id="ARBA00004651"/>
    </source>
</evidence>
<feature type="domain" description="Peptidase C39" evidence="11">
    <location>
        <begin position="528"/>
        <end position="650"/>
    </location>
</feature>
<accession>A0A369BK52</accession>
<evidence type="ECO:0000256" key="8">
    <source>
        <dbReference type="ARBA" id="ARBA00023315"/>
    </source>
</evidence>
<feature type="transmembrane region" description="Helical" evidence="9">
    <location>
        <begin position="469"/>
        <end position="493"/>
    </location>
</feature>
<dbReference type="PROSITE" id="PS50990">
    <property type="entry name" value="PEPTIDASE_C39"/>
    <property type="match status" value="1"/>
</dbReference>
<protein>
    <submittedName>
        <fullName evidence="12">Apolipoprotein N-acyltransferase</fullName>
    </submittedName>
</protein>
<dbReference type="PANTHER" id="PTHR38686:SF1">
    <property type="entry name" value="APOLIPOPROTEIN N-ACYLTRANSFERASE"/>
    <property type="match status" value="1"/>
</dbReference>
<feature type="transmembrane region" description="Helical" evidence="9">
    <location>
        <begin position="438"/>
        <end position="457"/>
    </location>
</feature>
<feature type="transmembrane region" description="Helical" evidence="9">
    <location>
        <begin position="69"/>
        <end position="91"/>
    </location>
</feature>
<feature type="domain" description="CN hydrolase" evidence="10">
    <location>
        <begin position="200"/>
        <end position="426"/>
    </location>
</feature>
<evidence type="ECO:0000256" key="5">
    <source>
        <dbReference type="ARBA" id="ARBA00022692"/>
    </source>
</evidence>
<evidence type="ECO:0000256" key="9">
    <source>
        <dbReference type="SAM" id="Phobius"/>
    </source>
</evidence>
<evidence type="ECO:0000256" key="2">
    <source>
        <dbReference type="ARBA" id="ARBA00010065"/>
    </source>
</evidence>
<gene>
    <name evidence="12" type="ORF">DFQ59_12010</name>
</gene>
<keyword evidence="5 9" id="KW-0812">Transmembrane</keyword>
<comment type="subcellular location">
    <subcellularLocation>
        <location evidence="1">Cell membrane</location>
        <topology evidence="1">Multi-pass membrane protein</topology>
    </subcellularLocation>
</comment>
<dbReference type="Proteomes" id="UP000252707">
    <property type="component" value="Unassembled WGS sequence"/>
</dbReference>
<dbReference type="AlphaFoldDB" id="A0A369BK52"/>
<dbReference type="Gene3D" id="3.90.70.10">
    <property type="entry name" value="Cysteine proteinases"/>
    <property type="match status" value="1"/>
</dbReference>
<dbReference type="GO" id="GO:0005524">
    <property type="term" value="F:ATP binding"/>
    <property type="evidence" value="ECO:0007669"/>
    <property type="project" value="InterPro"/>
</dbReference>
<dbReference type="OrthoDB" id="9804277at2"/>
<evidence type="ECO:0000259" key="11">
    <source>
        <dbReference type="PROSITE" id="PS50990"/>
    </source>
</evidence>
<dbReference type="InterPro" id="IPR004563">
    <property type="entry name" value="Apolipo_AcylTrfase"/>
</dbReference>
<evidence type="ECO:0000256" key="7">
    <source>
        <dbReference type="ARBA" id="ARBA00023136"/>
    </source>
</evidence>
<keyword evidence="12" id="KW-0449">Lipoprotein</keyword>
<dbReference type="RefSeq" id="WP_114281377.1">
    <property type="nucleotide sequence ID" value="NZ_QPJY01000020.1"/>
</dbReference>
<dbReference type="InterPro" id="IPR036526">
    <property type="entry name" value="C-N_Hydrolase_sf"/>
</dbReference>